<proteinExistence type="predicted"/>
<dbReference type="OrthoDB" id="7694702at2759"/>
<organism evidence="1 2">
    <name type="scientific">Lasius niger</name>
    <name type="common">Black garden ant</name>
    <dbReference type="NCBI Taxonomy" id="67767"/>
    <lineage>
        <taxon>Eukaryota</taxon>
        <taxon>Metazoa</taxon>
        <taxon>Ecdysozoa</taxon>
        <taxon>Arthropoda</taxon>
        <taxon>Hexapoda</taxon>
        <taxon>Insecta</taxon>
        <taxon>Pterygota</taxon>
        <taxon>Neoptera</taxon>
        <taxon>Endopterygota</taxon>
        <taxon>Hymenoptera</taxon>
        <taxon>Apocrita</taxon>
        <taxon>Aculeata</taxon>
        <taxon>Formicoidea</taxon>
        <taxon>Formicidae</taxon>
        <taxon>Formicinae</taxon>
        <taxon>Lasius</taxon>
        <taxon>Lasius</taxon>
    </lineage>
</organism>
<accession>A0A0J7KK96</accession>
<protein>
    <submittedName>
        <fullName evidence="1">Uncharacterized protein</fullName>
    </submittedName>
</protein>
<comment type="caution">
    <text evidence="1">The sequence shown here is derived from an EMBL/GenBank/DDBJ whole genome shotgun (WGS) entry which is preliminary data.</text>
</comment>
<dbReference type="EMBL" id="LBMM01006398">
    <property type="protein sequence ID" value="KMQ90641.1"/>
    <property type="molecule type" value="Genomic_DNA"/>
</dbReference>
<evidence type="ECO:0000313" key="1">
    <source>
        <dbReference type="EMBL" id="KMQ90641.1"/>
    </source>
</evidence>
<keyword evidence="2" id="KW-1185">Reference proteome</keyword>
<dbReference type="Proteomes" id="UP000036403">
    <property type="component" value="Unassembled WGS sequence"/>
</dbReference>
<name>A0A0J7KK96_LASNI</name>
<evidence type="ECO:0000313" key="2">
    <source>
        <dbReference type="Proteomes" id="UP000036403"/>
    </source>
</evidence>
<dbReference type="AlphaFoldDB" id="A0A0J7KK96"/>
<reference evidence="1 2" key="1">
    <citation type="submission" date="2015-04" db="EMBL/GenBank/DDBJ databases">
        <title>Lasius niger genome sequencing.</title>
        <authorList>
            <person name="Konorov E.A."/>
            <person name="Nikitin M.A."/>
            <person name="Kirill M.V."/>
            <person name="Chang P."/>
        </authorList>
    </citation>
    <scope>NUCLEOTIDE SEQUENCE [LARGE SCALE GENOMIC DNA]</scope>
    <source>
        <tissue evidence="1">Whole</tissue>
    </source>
</reference>
<gene>
    <name evidence="1" type="ORF">RF55_9577</name>
</gene>
<dbReference type="PaxDb" id="67767-A0A0J7KK96"/>
<sequence>MQRNGGEEAHVKERVRKAGAVISLVWGIGKRRFAENWERRIWLCERLVGTVMEYGAEIWGWLDWREVEAMQERWIKWTLGMDWCTPGYMVREEIGKDKFRLAAGKRAVGFEKKLEEGKGGIWAKKCFWEIKGRVKEGRELKGWEKERKKFFEVRGRKVEEMEERRERGERVYEGLEQKNRVAEGGKIGKD</sequence>